<name>A0A1E7KQP4_9ACTN</name>
<organism evidence="2 3">
    <name type="scientific">Streptomyces nanshensis</name>
    <dbReference type="NCBI Taxonomy" id="518642"/>
    <lineage>
        <taxon>Bacteria</taxon>
        <taxon>Bacillati</taxon>
        <taxon>Actinomycetota</taxon>
        <taxon>Actinomycetes</taxon>
        <taxon>Kitasatosporales</taxon>
        <taxon>Streptomycetaceae</taxon>
        <taxon>Streptomyces</taxon>
    </lineage>
</organism>
<evidence type="ECO:0000313" key="3">
    <source>
        <dbReference type="Proteomes" id="UP000176005"/>
    </source>
</evidence>
<reference evidence="2 3" key="1">
    <citation type="journal article" date="2016" name="Front. Microbiol.">
        <title>Comparative Genomics Analysis of Streptomyces Species Reveals Their Adaptation to the Marine Environment and Their Diversity at the Genomic Level.</title>
        <authorList>
            <person name="Tian X."/>
            <person name="Zhang Z."/>
            <person name="Yang T."/>
            <person name="Chen M."/>
            <person name="Li J."/>
            <person name="Chen F."/>
            <person name="Yang J."/>
            <person name="Li W."/>
            <person name="Zhang B."/>
            <person name="Zhang Z."/>
            <person name="Wu J."/>
            <person name="Zhang C."/>
            <person name="Long L."/>
            <person name="Xiao J."/>
        </authorList>
    </citation>
    <scope>NUCLEOTIDE SEQUENCE [LARGE SCALE GENOMIC DNA]</scope>
    <source>
        <strain evidence="2 3">SCSIO 10429</strain>
    </source>
</reference>
<proteinExistence type="predicted"/>
<keyword evidence="3" id="KW-1185">Reference proteome</keyword>
<evidence type="ECO:0000256" key="1">
    <source>
        <dbReference type="SAM" id="Phobius"/>
    </source>
</evidence>
<keyword evidence="1" id="KW-0472">Membrane</keyword>
<sequence length="82" mass="9157">MRLPDRKETEVRGLLESVPLAPVPPDLALRALLRGLRIARRRRTAALLLWLVFTFALAFAVWAAVAQPWAAQPVQTTTPTGW</sequence>
<dbReference type="EMBL" id="LJGW01000651">
    <property type="protein sequence ID" value="OEV06250.1"/>
    <property type="molecule type" value="Genomic_DNA"/>
</dbReference>
<dbReference type="RefSeq" id="WP_070020338.1">
    <property type="nucleotide sequence ID" value="NZ_LJGW01000651.1"/>
</dbReference>
<protein>
    <submittedName>
        <fullName evidence="2">Uncharacterized protein</fullName>
    </submittedName>
</protein>
<gene>
    <name evidence="2" type="ORF">AN218_30845</name>
</gene>
<keyword evidence="1" id="KW-0812">Transmembrane</keyword>
<evidence type="ECO:0000313" key="2">
    <source>
        <dbReference type="EMBL" id="OEV06250.1"/>
    </source>
</evidence>
<dbReference type="Proteomes" id="UP000176005">
    <property type="component" value="Unassembled WGS sequence"/>
</dbReference>
<keyword evidence="1" id="KW-1133">Transmembrane helix</keyword>
<dbReference type="AlphaFoldDB" id="A0A1E7KQP4"/>
<feature type="transmembrane region" description="Helical" evidence="1">
    <location>
        <begin position="44"/>
        <end position="65"/>
    </location>
</feature>
<accession>A0A1E7KQP4</accession>
<comment type="caution">
    <text evidence="2">The sequence shown here is derived from an EMBL/GenBank/DDBJ whole genome shotgun (WGS) entry which is preliminary data.</text>
</comment>